<keyword evidence="4" id="KW-1185">Reference proteome</keyword>
<feature type="compositionally biased region" description="Low complexity" evidence="2">
    <location>
        <begin position="248"/>
        <end position="260"/>
    </location>
</feature>
<dbReference type="STRING" id="1095629.A0A0C9XMT4"/>
<gene>
    <name evidence="3" type="ORF">K443DRAFT_681576</name>
</gene>
<feature type="compositionally biased region" description="Polar residues" evidence="2">
    <location>
        <begin position="954"/>
        <end position="999"/>
    </location>
</feature>
<feature type="compositionally biased region" description="Pro residues" evidence="2">
    <location>
        <begin position="780"/>
        <end position="791"/>
    </location>
</feature>
<feature type="region of interest" description="Disordered" evidence="2">
    <location>
        <begin position="137"/>
        <end position="161"/>
    </location>
</feature>
<feature type="compositionally biased region" description="Low complexity" evidence="2">
    <location>
        <begin position="544"/>
        <end position="558"/>
    </location>
</feature>
<evidence type="ECO:0000256" key="1">
    <source>
        <dbReference type="SAM" id="Coils"/>
    </source>
</evidence>
<evidence type="ECO:0000313" key="4">
    <source>
        <dbReference type="Proteomes" id="UP000054477"/>
    </source>
</evidence>
<accession>A0A0C9XMT4</accession>
<organism evidence="3 4">
    <name type="scientific">Laccaria amethystina LaAM-08-1</name>
    <dbReference type="NCBI Taxonomy" id="1095629"/>
    <lineage>
        <taxon>Eukaryota</taxon>
        <taxon>Fungi</taxon>
        <taxon>Dikarya</taxon>
        <taxon>Basidiomycota</taxon>
        <taxon>Agaricomycotina</taxon>
        <taxon>Agaricomycetes</taxon>
        <taxon>Agaricomycetidae</taxon>
        <taxon>Agaricales</taxon>
        <taxon>Agaricineae</taxon>
        <taxon>Hydnangiaceae</taxon>
        <taxon>Laccaria</taxon>
    </lineage>
</organism>
<feature type="compositionally biased region" description="Acidic residues" evidence="2">
    <location>
        <begin position="827"/>
        <end position="843"/>
    </location>
</feature>
<dbReference type="HOGENOM" id="CLU_264009_0_0_1"/>
<dbReference type="Proteomes" id="UP000054477">
    <property type="component" value="Unassembled WGS sequence"/>
</dbReference>
<feature type="region of interest" description="Disordered" evidence="2">
    <location>
        <begin position="619"/>
        <end position="646"/>
    </location>
</feature>
<feature type="region of interest" description="Disordered" evidence="2">
    <location>
        <begin position="295"/>
        <end position="340"/>
    </location>
</feature>
<reference evidence="3 4" key="1">
    <citation type="submission" date="2014-04" db="EMBL/GenBank/DDBJ databases">
        <authorList>
            <consortium name="DOE Joint Genome Institute"/>
            <person name="Kuo A."/>
            <person name="Kohler A."/>
            <person name="Nagy L.G."/>
            <person name="Floudas D."/>
            <person name="Copeland A."/>
            <person name="Barry K.W."/>
            <person name="Cichocki N."/>
            <person name="Veneault-Fourrey C."/>
            <person name="LaButti K."/>
            <person name="Lindquist E.A."/>
            <person name="Lipzen A."/>
            <person name="Lundell T."/>
            <person name="Morin E."/>
            <person name="Murat C."/>
            <person name="Sun H."/>
            <person name="Tunlid A."/>
            <person name="Henrissat B."/>
            <person name="Grigoriev I.V."/>
            <person name="Hibbett D.S."/>
            <person name="Martin F."/>
            <person name="Nordberg H.P."/>
            <person name="Cantor M.N."/>
            <person name="Hua S.X."/>
        </authorList>
    </citation>
    <scope>NUCLEOTIDE SEQUENCE [LARGE SCALE GENOMIC DNA]</scope>
    <source>
        <strain evidence="3 4">LaAM-08-1</strain>
    </source>
</reference>
<feature type="compositionally biased region" description="Basic residues" evidence="2">
    <location>
        <begin position="796"/>
        <end position="805"/>
    </location>
</feature>
<keyword evidence="1" id="KW-0175">Coiled coil</keyword>
<feature type="region of interest" description="Disordered" evidence="2">
    <location>
        <begin position="1095"/>
        <end position="1121"/>
    </location>
</feature>
<feature type="compositionally biased region" description="Low complexity" evidence="2">
    <location>
        <begin position="323"/>
        <end position="335"/>
    </location>
</feature>
<feature type="compositionally biased region" description="Pro residues" evidence="2">
    <location>
        <begin position="811"/>
        <end position="826"/>
    </location>
</feature>
<feature type="compositionally biased region" description="Low complexity" evidence="2">
    <location>
        <begin position="742"/>
        <end position="761"/>
    </location>
</feature>
<feature type="compositionally biased region" description="Low complexity" evidence="2">
    <location>
        <begin position="502"/>
        <end position="521"/>
    </location>
</feature>
<feature type="region of interest" description="Disordered" evidence="2">
    <location>
        <begin position="692"/>
        <end position="869"/>
    </location>
</feature>
<feature type="region of interest" description="Disordered" evidence="2">
    <location>
        <begin position="502"/>
        <end position="591"/>
    </location>
</feature>
<feature type="compositionally biased region" description="Polar residues" evidence="2">
    <location>
        <begin position="1023"/>
        <end position="1032"/>
    </location>
</feature>
<feature type="coiled-coil region" evidence="1">
    <location>
        <begin position="389"/>
        <end position="423"/>
    </location>
</feature>
<dbReference type="OrthoDB" id="3038408at2759"/>
<feature type="compositionally biased region" description="Low complexity" evidence="2">
    <location>
        <begin position="151"/>
        <end position="161"/>
    </location>
</feature>
<feature type="compositionally biased region" description="Low complexity" evidence="2">
    <location>
        <begin position="1103"/>
        <end position="1118"/>
    </location>
</feature>
<feature type="region of interest" description="Disordered" evidence="2">
    <location>
        <begin position="881"/>
        <end position="908"/>
    </location>
</feature>
<feature type="region of interest" description="Disordered" evidence="2">
    <location>
        <begin position="193"/>
        <end position="279"/>
    </location>
</feature>
<name>A0A0C9XMT4_9AGAR</name>
<protein>
    <submittedName>
        <fullName evidence="3">Uncharacterized protein</fullName>
    </submittedName>
</protein>
<sequence>MATQNPMLASQRANKVRQLWQTFEAQRVAPRAAMNQRCSDTASEANKKWRQTLHKARPSEKEHNLEVTRIQKQIREKYFAEAREEWQKQLANAKLQAEDWNNMTDAETQRVIVALGGEEDDANEQPVELNKNVTVQPPQQSLAAPPPPQLSAPSISASSSTSSYAFVNPSDFCSDDEQPEEPGFSLYSMATSHDLTSEDEDAPIPVPIRGIGGGWSKPQEPARTAWKQASQGSSPELLPISNGFDFNSISHTSSSSSQQSRMAPPKRPPDLGGAISASSSTSSFLLPPYPNGVTSASSTIPKNAHPTQAKARLPGPMYLGPHLSDPSDSDSLPSSDAEEEFERFKMEMRVAKILEFHEAAAQADIALAVEIYKARKLRNGDKTEDAQRVADHQKRMIRLQEEKEEERKRIVKTERERMREELRKKGNGRAARNGIAPSTSKLAWLDSYNEQNVDFGSNFDFAQTLADAGIQQQQQFAEPDPLSYANNSFAPHQHHLLQQQLLQQQQQQLLQQQQQPSSSSMPFPPKPIPQTSTQKGVPTPIYASSSQFEQQQFGRQSQPGAFGWFDPENDWDENREEQDEEAEEFEDEDEPEIPEALRQAFLKQQAQAAAELQASLNMPMPGSLNISPPPPATTAPATKAAATPSGWGMKNAAKAVVNGLGNSKASPTPAAAAAPTPSGWATKMVAATPLSSGWAKKAQQLPQLPEEPVNLPSQSPPKVDEPITPITPKARVPQPPAKGKKASATTAANPSQAQAASSSSKPSPPPAKPAAAPAKVEKPVPAPPPPAPAPAPAGKKMNKKQRQQQKKGGAAPPPKAPTPPPPPTTEPEPELPVEADAQEEEEHETPIIPEAAQPAWISSQSTLRGLPGKSRIQLEATSIFGEDLASTPRPGSMFGFKRQQEKGEAPPKASLLRRQMQMANMKQMGTPLESTMELPKAGDPSQFGFNDREYWTPNAPSIAQPMSTNAAGGQQVWNPPSMSRSPPIEKTTSMPFSHLASSQRLRRSSDPVSPSPRGFEPPVITNKIPTSNNTPKMNKAKRKANAKRVTIEEVSDEEGDGGPKDWNEKLPLNSRTILEPKPSVPSGMFNNIFEYGVEDDEREDEMSSSSFAPTPSTAATSPDDIPPIDEGWITKRLQQEKLAATADFKAKHVRWNPQAKPNLFGEDSSLDTFKAGSAMGGMSIPAAFTRRTVNASRLGGQNQQQIDVDGSGMTIWEMGQQRAKAKAAAAADDKKGMDRDWMKAAYGAAGAAGGGSTAVGVGGDASGRYANVAIENIKRGKPAAGGNLF</sequence>
<dbReference type="EMBL" id="KN838695">
    <property type="protein sequence ID" value="KIJ97367.1"/>
    <property type="molecule type" value="Genomic_DNA"/>
</dbReference>
<feature type="region of interest" description="Disordered" evidence="2">
    <location>
        <begin position="930"/>
        <end position="1065"/>
    </location>
</feature>
<proteinExistence type="predicted"/>
<feature type="compositionally biased region" description="Low complexity" evidence="2">
    <location>
        <begin position="634"/>
        <end position="644"/>
    </location>
</feature>
<evidence type="ECO:0000313" key="3">
    <source>
        <dbReference type="EMBL" id="KIJ97367.1"/>
    </source>
</evidence>
<reference evidence="4" key="2">
    <citation type="submission" date="2015-01" db="EMBL/GenBank/DDBJ databases">
        <title>Evolutionary Origins and Diversification of the Mycorrhizal Mutualists.</title>
        <authorList>
            <consortium name="DOE Joint Genome Institute"/>
            <consortium name="Mycorrhizal Genomics Consortium"/>
            <person name="Kohler A."/>
            <person name="Kuo A."/>
            <person name="Nagy L.G."/>
            <person name="Floudas D."/>
            <person name="Copeland A."/>
            <person name="Barry K.W."/>
            <person name="Cichocki N."/>
            <person name="Veneault-Fourrey C."/>
            <person name="LaButti K."/>
            <person name="Lindquist E.A."/>
            <person name="Lipzen A."/>
            <person name="Lundell T."/>
            <person name="Morin E."/>
            <person name="Murat C."/>
            <person name="Riley R."/>
            <person name="Ohm R."/>
            <person name="Sun H."/>
            <person name="Tunlid A."/>
            <person name="Henrissat B."/>
            <person name="Grigoriev I.V."/>
            <person name="Hibbett D.S."/>
            <person name="Martin F."/>
        </authorList>
    </citation>
    <scope>NUCLEOTIDE SEQUENCE [LARGE SCALE GENOMIC DNA]</scope>
    <source>
        <strain evidence="4">LaAM-08-1</strain>
    </source>
</reference>
<feature type="compositionally biased region" description="Acidic residues" evidence="2">
    <location>
        <begin position="567"/>
        <end position="591"/>
    </location>
</feature>
<evidence type="ECO:0000256" key="2">
    <source>
        <dbReference type="SAM" id="MobiDB-lite"/>
    </source>
</evidence>